<dbReference type="EMBL" id="LFYR01000777">
    <property type="protein sequence ID" value="KMZ69338.1"/>
    <property type="molecule type" value="Genomic_DNA"/>
</dbReference>
<evidence type="ECO:0000313" key="2">
    <source>
        <dbReference type="Proteomes" id="UP000036987"/>
    </source>
</evidence>
<dbReference type="Proteomes" id="UP000036987">
    <property type="component" value="Unassembled WGS sequence"/>
</dbReference>
<accession>A0A0K9PJV6</accession>
<sequence>MLEMGLFYTGRYLRKRLARKDRPLVVRLLLIMMSRASARLA</sequence>
<evidence type="ECO:0000313" key="1">
    <source>
        <dbReference type="EMBL" id="KMZ69338.1"/>
    </source>
</evidence>
<dbReference type="AlphaFoldDB" id="A0A0K9PJV6"/>
<reference evidence="2" key="1">
    <citation type="journal article" date="2016" name="Nature">
        <title>The genome of the seagrass Zostera marina reveals angiosperm adaptation to the sea.</title>
        <authorList>
            <person name="Olsen J.L."/>
            <person name="Rouze P."/>
            <person name="Verhelst B."/>
            <person name="Lin Y.-C."/>
            <person name="Bayer T."/>
            <person name="Collen J."/>
            <person name="Dattolo E."/>
            <person name="De Paoli E."/>
            <person name="Dittami S."/>
            <person name="Maumus F."/>
            <person name="Michel G."/>
            <person name="Kersting A."/>
            <person name="Lauritano C."/>
            <person name="Lohaus R."/>
            <person name="Toepel M."/>
            <person name="Tonon T."/>
            <person name="Vanneste K."/>
            <person name="Amirebrahimi M."/>
            <person name="Brakel J."/>
            <person name="Bostroem C."/>
            <person name="Chovatia M."/>
            <person name="Grimwood J."/>
            <person name="Jenkins J.W."/>
            <person name="Jueterbock A."/>
            <person name="Mraz A."/>
            <person name="Stam W.T."/>
            <person name="Tice H."/>
            <person name="Bornberg-Bauer E."/>
            <person name="Green P.J."/>
            <person name="Pearson G.A."/>
            <person name="Procaccini G."/>
            <person name="Duarte C.M."/>
            <person name="Schmutz J."/>
            <person name="Reusch T.B.H."/>
            <person name="Van de Peer Y."/>
        </authorList>
    </citation>
    <scope>NUCLEOTIDE SEQUENCE [LARGE SCALE GENOMIC DNA]</scope>
    <source>
        <strain evidence="2">cv. Finnish</strain>
    </source>
</reference>
<name>A0A0K9PJV6_ZOSMR</name>
<protein>
    <submittedName>
        <fullName evidence="1">Uncharacterized protein</fullName>
    </submittedName>
</protein>
<organism evidence="1 2">
    <name type="scientific">Zostera marina</name>
    <name type="common">Eelgrass</name>
    <dbReference type="NCBI Taxonomy" id="29655"/>
    <lineage>
        <taxon>Eukaryota</taxon>
        <taxon>Viridiplantae</taxon>
        <taxon>Streptophyta</taxon>
        <taxon>Embryophyta</taxon>
        <taxon>Tracheophyta</taxon>
        <taxon>Spermatophyta</taxon>
        <taxon>Magnoliopsida</taxon>
        <taxon>Liliopsida</taxon>
        <taxon>Zosteraceae</taxon>
        <taxon>Zostera</taxon>
    </lineage>
</organism>
<proteinExistence type="predicted"/>
<comment type="caution">
    <text evidence="1">The sequence shown here is derived from an EMBL/GenBank/DDBJ whole genome shotgun (WGS) entry which is preliminary data.</text>
</comment>
<keyword evidence="2" id="KW-1185">Reference proteome</keyword>
<gene>
    <name evidence="1" type="ORF">ZOSMA_216G00070</name>
</gene>